<dbReference type="EMBL" id="LNYC01000074">
    <property type="protein sequence ID" value="KTC96448.1"/>
    <property type="molecule type" value="Genomic_DNA"/>
</dbReference>
<evidence type="ECO:0000313" key="2">
    <source>
        <dbReference type="Proteomes" id="UP000054785"/>
    </source>
</evidence>
<gene>
    <name evidence="1" type="ORF">Lgee_2131</name>
</gene>
<organism evidence="1 2">
    <name type="scientific">Legionella geestiana</name>
    <dbReference type="NCBI Taxonomy" id="45065"/>
    <lineage>
        <taxon>Bacteria</taxon>
        <taxon>Pseudomonadati</taxon>
        <taxon>Pseudomonadota</taxon>
        <taxon>Gammaproteobacteria</taxon>
        <taxon>Legionellales</taxon>
        <taxon>Legionellaceae</taxon>
        <taxon>Legionella</taxon>
    </lineage>
</organism>
<evidence type="ECO:0000313" key="1">
    <source>
        <dbReference type="EMBL" id="KTC96448.1"/>
    </source>
</evidence>
<reference evidence="1 2" key="1">
    <citation type="submission" date="2015-11" db="EMBL/GenBank/DDBJ databases">
        <title>Genomic analysis of 38 Legionella species identifies large and diverse effector repertoires.</title>
        <authorList>
            <person name="Burstein D."/>
            <person name="Amaro F."/>
            <person name="Zusman T."/>
            <person name="Lifshitz Z."/>
            <person name="Cohen O."/>
            <person name="Gilbert J.A."/>
            <person name="Pupko T."/>
            <person name="Shuman H.A."/>
            <person name="Segal G."/>
        </authorList>
    </citation>
    <scope>NUCLEOTIDE SEQUENCE [LARGE SCALE GENOMIC DNA]</scope>
    <source>
        <strain evidence="1 2">ATCC 49504</strain>
    </source>
</reference>
<dbReference type="Proteomes" id="UP000054785">
    <property type="component" value="Unassembled WGS sequence"/>
</dbReference>
<keyword evidence="2" id="KW-1185">Reference proteome</keyword>
<protein>
    <submittedName>
        <fullName evidence="1">Uncharacterized protein</fullName>
    </submittedName>
</protein>
<proteinExistence type="predicted"/>
<dbReference type="RefSeq" id="WP_028387330.1">
    <property type="nucleotide sequence ID" value="NZ_CAAAHN010000005.1"/>
</dbReference>
<name>A0A0W0TLF3_9GAMM</name>
<dbReference type="PATRIC" id="fig|45065.4.peg.2313"/>
<sequence length="321" mass="34335">MLTPEALLKTLFTEEVAAAGIKSSEVFEGGVEHLLRASFPSKAAAQEAVFQVLAGASGGFGQNAVQAILRHYPDFLGTLLKIVAFLEVQQQENLACATNHKGLNLLGLAGYFASRHLLPKGVLVPFLLTLAPVARASLLQPLILQTGLCVTRLLINTCPAALIDVLSLMHDLAPDTLFEIIGRLDARDQSMVTMMAQLAPDAFGRLLDLVKPLDVDKQCALFLPLFQNLAVFNALVSGNALERVVSAISDCMGERMQSLLDEEVYAGVTVQQCITSSCSPSVARRGGMFFATLRVEALSGSSHENADSAPHRHQSVARAGQ</sequence>
<dbReference type="STRING" id="45065.Lgee_2131"/>
<comment type="caution">
    <text evidence="1">The sequence shown here is derived from an EMBL/GenBank/DDBJ whole genome shotgun (WGS) entry which is preliminary data.</text>
</comment>
<accession>A0A0W0TLF3</accession>
<dbReference type="AlphaFoldDB" id="A0A0W0TLF3"/>